<name>A0A8H6EMI3_9HELO</name>
<dbReference type="OrthoDB" id="3549890at2759"/>
<dbReference type="AlphaFoldDB" id="A0A8H6EMI3"/>
<dbReference type="RefSeq" id="XP_037196296.1">
    <property type="nucleotide sequence ID" value="XM_037332142.1"/>
</dbReference>
<feature type="compositionally biased region" description="Polar residues" evidence="1">
    <location>
        <begin position="161"/>
        <end position="192"/>
    </location>
</feature>
<comment type="caution">
    <text evidence="2">The sequence shown here is derived from an EMBL/GenBank/DDBJ whole genome shotgun (WGS) entry which is preliminary data.</text>
</comment>
<keyword evidence="3" id="KW-1185">Reference proteome</keyword>
<evidence type="ECO:0000313" key="2">
    <source>
        <dbReference type="EMBL" id="KAF5877350.1"/>
    </source>
</evidence>
<feature type="region of interest" description="Disordered" evidence="1">
    <location>
        <begin position="413"/>
        <end position="447"/>
    </location>
</feature>
<evidence type="ECO:0000256" key="1">
    <source>
        <dbReference type="SAM" id="MobiDB-lite"/>
    </source>
</evidence>
<dbReference type="EMBL" id="JABFCT010000003">
    <property type="protein sequence ID" value="KAF5877350.1"/>
    <property type="molecule type" value="Genomic_DNA"/>
</dbReference>
<reference evidence="2 3" key="1">
    <citation type="journal article" date="2020" name="Phytopathology">
        <title>A high-quality genome resource of Botrytis fragariae, a new and rapidly spreading fungal pathogen causing strawberry gray mold in the U.S.A.</title>
        <authorList>
            <person name="Wu Y."/>
            <person name="Saski C.A."/>
            <person name="Schnabel G."/>
            <person name="Xiao S."/>
            <person name="Hu M."/>
        </authorList>
    </citation>
    <scope>NUCLEOTIDE SEQUENCE [LARGE SCALE GENOMIC DNA]</scope>
    <source>
        <strain evidence="2 3">BVB16</strain>
    </source>
</reference>
<feature type="compositionally biased region" description="Polar residues" evidence="1">
    <location>
        <begin position="373"/>
        <end position="398"/>
    </location>
</feature>
<organism evidence="2 3">
    <name type="scientific">Botrytis fragariae</name>
    <dbReference type="NCBI Taxonomy" id="1964551"/>
    <lineage>
        <taxon>Eukaryota</taxon>
        <taxon>Fungi</taxon>
        <taxon>Dikarya</taxon>
        <taxon>Ascomycota</taxon>
        <taxon>Pezizomycotina</taxon>
        <taxon>Leotiomycetes</taxon>
        <taxon>Helotiales</taxon>
        <taxon>Sclerotiniaceae</taxon>
        <taxon>Botrytis</taxon>
    </lineage>
</organism>
<dbReference type="Proteomes" id="UP000531561">
    <property type="component" value="Unassembled WGS sequence"/>
</dbReference>
<dbReference type="GeneID" id="59255834"/>
<accession>A0A8H6EMI3</accession>
<protein>
    <submittedName>
        <fullName evidence="2">Uncharacterized protein</fullName>
    </submittedName>
</protein>
<feature type="region of interest" description="Disordered" evidence="1">
    <location>
        <begin position="150"/>
        <end position="192"/>
    </location>
</feature>
<feature type="compositionally biased region" description="Low complexity" evidence="1">
    <location>
        <begin position="419"/>
        <end position="433"/>
    </location>
</feature>
<sequence length="774" mass="86666">MPGDGDEVPRLLRDRHIKAVRDKFHQPPTVNELRAIDALPLEFRKNLNDTSPNGQRIYEFLRVFEKTGYVEGLEEAGRLLWAQIFAEPDFSQEPRREPFSAVRIIAACGISEVKYRSSQHPTRIPKEEPLQWRSAEKVISINATSNAFAGSPQKPWMTRGISISPTPRRASISSVENDNKNESASYHSQSPDAQPFSLRFAQFGQQPQNHTSTFTTAVPGCPPNTNGGGVYTPWPLHQKGQEHQYASPYSTQASTTSMPYVPKRREPARDMISRANIPSNIDGESRVPVQQQSFNSNYTPNWKSESTDSNTSMGNSLHAHPFNDAGYQKRHITSSTGNKYDPTSPHFHPAISAGGQQLYLLRKEEEENELARITSNTHHSLSTLRDNQGDQQTESSSTVVAANALSIISTTGHRTQLATPNSSSQQSPSSDTSAVAPGQSSNNPFFIRDDMGFIRTFQPESGLSISSSTTTPIVPSPKTIKGRTAFPDVAGPQFGISIPENPLPGTIFSTRTQYAHSVHNAKKNSTKKEFIPTATVFAQLDGTSDSASNTDVQAHYIPDLPPQQESFYSIASPHRSIELIHFDPMKDYDKDDDAYTEDPISVSRVSISHPAQPPYNLFHPIPTRPSPPPPHLRLHTPEYLLFPPTAASSSKQIWPPPRPEIDGYHQYTFVRDRISFNMKAKRRTEIDLDTGEYRYGMDSKETSRGYKMDGTRIRTSSRYFHKKRIAKRSKEKVEEERVDEIVRKVESVDKRVEEMRREERDALLGLLGGGFLPL</sequence>
<gene>
    <name evidence="2" type="ORF">Bfra_001717</name>
</gene>
<feature type="region of interest" description="Disordered" evidence="1">
    <location>
        <begin position="369"/>
        <end position="398"/>
    </location>
</feature>
<proteinExistence type="predicted"/>
<evidence type="ECO:0000313" key="3">
    <source>
        <dbReference type="Proteomes" id="UP000531561"/>
    </source>
</evidence>